<dbReference type="PANTHER" id="PTHR42852">
    <property type="entry name" value="THIOL:DISULFIDE INTERCHANGE PROTEIN DSBE"/>
    <property type="match status" value="1"/>
</dbReference>
<evidence type="ECO:0000259" key="2">
    <source>
        <dbReference type="PROSITE" id="PS51352"/>
    </source>
</evidence>
<protein>
    <submittedName>
        <fullName evidence="3">TlpA disulfide reductase family protein</fullName>
    </submittedName>
</protein>
<gene>
    <name evidence="3" type="ORF">REB14_02140</name>
</gene>
<feature type="domain" description="Thioredoxin" evidence="2">
    <location>
        <begin position="30"/>
        <end position="168"/>
    </location>
</feature>
<dbReference type="Proteomes" id="UP001260959">
    <property type="component" value="Unassembled WGS sequence"/>
</dbReference>
<keyword evidence="1" id="KW-1133">Transmembrane helix</keyword>
<proteinExistence type="predicted"/>
<dbReference type="InterPro" id="IPR012336">
    <property type="entry name" value="Thioredoxin-like_fold"/>
</dbReference>
<reference evidence="3 4" key="1">
    <citation type="submission" date="2023-08" db="EMBL/GenBank/DDBJ databases">
        <authorList>
            <person name="Maltman C."/>
        </authorList>
    </citation>
    <scope>NUCLEOTIDE SEQUENCE [LARGE SCALE GENOMIC DNA]</scope>
    <source>
        <strain evidence="3 4">ES2</strain>
    </source>
</reference>
<evidence type="ECO:0000256" key="1">
    <source>
        <dbReference type="SAM" id="Phobius"/>
    </source>
</evidence>
<dbReference type="InterPro" id="IPR013766">
    <property type="entry name" value="Thioredoxin_domain"/>
</dbReference>
<comment type="caution">
    <text evidence="3">The sequence shown here is derived from an EMBL/GenBank/DDBJ whole genome shotgun (WGS) entry which is preliminary data.</text>
</comment>
<dbReference type="EMBL" id="JAVIXS010000001">
    <property type="protein sequence ID" value="MDR4950980.1"/>
    <property type="molecule type" value="Genomic_DNA"/>
</dbReference>
<evidence type="ECO:0000313" key="3">
    <source>
        <dbReference type="EMBL" id="MDR4950980.1"/>
    </source>
</evidence>
<dbReference type="InterPro" id="IPR050553">
    <property type="entry name" value="Thioredoxin_ResA/DsbE_sf"/>
</dbReference>
<keyword evidence="1" id="KW-0812">Transmembrane</keyword>
<sequence length="168" mass="19406">MKRWFLFFIIPMGIILIGLLFLRSKNTNSLTQQHKSPDIKNSPFHKEYLSKGGITVVNVWATWCQPCVEEIPAFQKIATENNHIKFVFLSLDEDQKKLEMFLTKHPINDITFKNKDYIETIKTFLGGNGVMGYSVIPQTFIIKDGKVVDKSMGGIDYQNFTDKLKSFY</sequence>
<dbReference type="PANTHER" id="PTHR42852:SF13">
    <property type="entry name" value="PROTEIN DIPZ"/>
    <property type="match status" value="1"/>
</dbReference>
<keyword evidence="4" id="KW-1185">Reference proteome</keyword>
<dbReference type="PROSITE" id="PS51352">
    <property type="entry name" value="THIOREDOXIN_2"/>
    <property type="match status" value="1"/>
</dbReference>
<dbReference type="RefSeq" id="WP_079242061.1">
    <property type="nucleotide sequence ID" value="NZ_JAVIXS010000001.1"/>
</dbReference>
<organism evidence="3 4">
    <name type="scientific">Chryseobacterium metallicongregator</name>
    <dbReference type="NCBI Taxonomy" id="3073042"/>
    <lineage>
        <taxon>Bacteria</taxon>
        <taxon>Pseudomonadati</taxon>
        <taxon>Bacteroidota</taxon>
        <taxon>Flavobacteriia</taxon>
        <taxon>Flavobacteriales</taxon>
        <taxon>Weeksellaceae</taxon>
        <taxon>Chryseobacterium group</taxon>
        <taxon>Chryseobacterium</taxon>
    </lineage>
</organism>
<dbReference type="CDD" id="cd02966">
    <property type="entry name" value="TlpA_like_family"/>
    <property type="match status" value="1"/>
</dbReference>
<dbReference type="Gene3D" id="3.40.30.10">
    <property type="entry name" value="Glutaredoxin"/>
    <property type="match status" value="1"/>
</dbReference>
<name>A0ABU1E035_9FLAO</name>
<keyword evidence="1" id="KW-0472">Membrane</keyword>
<dbReference type="SUPFAM" id="SSF52833">
    <property type="entry name" value="Thioredoxin-like"/>
    <property type="match status" value="1"/>
</dbReference>
<accession>A0ABU1E035</accession>
<feature type="transmembrane region" description="Helical" evidence="1">
    <location>
        <begin position="6"/>
        <end position="22"/>
    </location>
</feature>
<dbReference type="Pfam" id="PF13905">
    <property type="entry name" value="Thioredoxin_8"/>
    <property type="match status" value="1"/>
</dbReference>
<evidence type="ECO:0000313" key="4">
    <source>
        <dbReference type="Proteomes" id="UP001260959"/>
    </source>
</evidence>
<dbReference type="InterPro" id="IPR036249">
    <property type="entry name" value="Thioredoxin-like_sf"/>
</dbReference>